<name>V2UR09_9GAMM</name>
<dbReference type="EMBL" id="AYEU01000006">
    <property type="protein sequence ID" value="ESK51100.1"/>
    <property type="molecule type" value="Genomic_DNA"/>
</dbReference>
<organism evidence="2 3">
    <name type="scientific">Acinetobacter brisouii CIP 110357</name>
    <dbReference type="NCBI Taxonomy" id="1341683"/>
    <lineage>
        <taxon>Bacteria</taxon>
        <taxon>Pseudomonadati</taxon>
        <taxon>Pseudomonadota</taxon>
        <taxon>Gammaproteobacteria</taxon>
        <taxon>Moraxellales</taxon>
        <taxon>Moraxellaceae</taxon>
        <taxon>Acinetobacter</taxon>
    </lineage>
</organism>
<protein>
    <recommendedName>
        <fullName evidence="4">Prepilin-type N-terminal cleavage/methylation domain-containing protein</fullName>
    </recommendedName>
</protein>
<keyword evidence="1" id="KW-1133">Transmembrane helix</keyword>
<evidence type="ECO:0008006" key="4">
    <source>
        <dbReference type="Google" id="ProtNLM"/>
    </source>
</evidence>
<sequence length="229" mass="23539">MKNKMFSQKGFSLIEVLIVLLIFTVIALAILRAYVSVVHVAGDSSAGAKSDSGVMFGLATADKILQGIGFGANSSVTSSYGTTLAAYDSSGTQVTVGTAGSSLVWKSDTSTCQALIISNKDNPVSTSSTATTHTGSGLFYYGAGYSCSSLALPASTTTETPTILVPVSDTNLAMASLKVITVTNCNPYSVSNSLNNGGAYAVVLTANVYAGSGTTQNQVNNQTCLFNFR</sequence>
<feature type="transmembrane region" description="Helical" evidence="1">
    <location>
        <begin position="12"/>
        <end position="35"/>
    </location>
</feature>
<keyword evidence="3" id="KW-1185">Reference proteome</keyword>
<dbReference type="PROSITE" id="PS00409">
    <property type="entry name" value="PROKAR_NTER_METHYL"/>
    <property type="match status" value="1"/>
</dbReference>
<gene>
    <name evidence="2" type="ORF">P255_01606</name>
</gene>
<dbReference type="Pfam" id="PF07963">
    <property type="entry name" value="N_methyl"/>
    <property type="match status" value="1"/>
</dbReference>
<proteinExistence type="predicted"/>
<dbReference type="OrthoDB" id="6713132at2"/>
<dbReference type="Proteomes" id="UP000018418">
    <property type="component" value="Unassembled WGS sequence"/>
</dbReference>
<dbReference type="NCBIfam" id="TIGR02532">
    <property type="entry name" value="IV_pilin_GFxxxE"/>
    <property type="match status" value="1"/>
</dbReference>
<dbReference type="HOGENOM" id="CLU_1207705_0_0_6"/>
<dbReference type="RefSeq" id="WP_004900615.1">
    <property type="nucleotide sequence ID" value="NZ_BBTI01000002.1"/>
</dbReference>
<evidence type="ECO:0000313" key="3">
    <source>
        <dbReference type="Proteomes" id="UP000018418"/>
    </source>
</evidence>
<keyword evidence="1" id="KW-0472">Membrane</keyword>
<evidence type="ECO:0000256" key="1">
    <source>
        <dbReference type="SAM" id="Phobius"/>
    </source>
</evidence>
<accession>V2UR09</accession>
<dbReference type="AlphaFoldDB" id="V2UR09"/>
<dbReference type="PATRIC" id="fig|1341683.3.peg.1589"/>
<evidence type="ECO:0000313" key="2">
    <source>
        <dbReference type="EMBL" id="ESK51100.1"/>
    </source>
</evidence>
<keyword evidence="1" id="KW-0812">Transmembrane</keyword>
<comment type="caution">
    <text evidence="2">The sequence shown here is derived from an EMBL/GenBank/DDBJ whole genome shotgun (WGS) entry which is preliminary data.</text>
</comment>
<dbReference type="InterPro" id="IPR012902">
    <property type="entry name" value="N_methyl_site"/>
</dbReference>
<reference evidence="2 3" key="1">
    <citation type="submission" date="2013-10" db="EMBL/GenBank/DDBJ databases">
        <title>The Genome Sequence of Acinetobacter brisouii CIP 110357.</title>
        <authorList>
            <consortium name="The Broad Institute Genomics Platform"/>
            <consortium name="The Broad Institute Genome Sequencing Center for Infectious Disease"/>
            <person name="Cerqueira G."/>
            <person name="Feldgarden M."/>
            <person name="Courvalin P."/>
            <person name="Grillot-Courvalin C."/>
            <person name="Clermont D."/>
            <person name="Rocha E."/>
            <person name="Yoon E.-J."/>
            <person name="Nemec A."/>
            <person name="Young S.K."/>
            <person name="Zeng Q."/>
            <person name="Gargeya S."/>
            <person name="Fitzgerald M."/>
            <person name="Abouelleil A."/>
            <person name="Alvarado L."/>
            <person name="Berlin A.M."/>
            <person name="Chapman S.B."/>
            <person name="Gainer-Dewar J."/>
            <person name="Goldberg J."/>
            <person name="Gnerre S."/>
            <person name="Griggs A."/>
            <person name="Gujja S."/>
            <person name="Hansen M."/>
            <person name="Howarth C."/>
            <person name="Imamovic A."/>
            <person name="Ireland A."/>
            <person name="Larimer J."/>
            <person name="McCowan C."/>
            <person name="Murphy C."/>
            <person name="Pearson M."/>
            <person name="Poon T.W."/>
            <person name="Priest M."/>
            <person name="Roberts A."/>
            <person name="Saif S."/>
            <person name="Shea T."/>
            <person name="Sykes S."/>
            <person name="Wortman J."/>
            <person name="Nusbaum C."/>
            <person name="Birren B."/>
        </authorList>
    </citation>
    <scope>NUCLEOTIDE SEQUENCE [LARGE SCALE GENOMIC DNA]</scope>
    <source>
        <strain evidence="2 3">CIP 110357</strain>
    </source>
</reference>